<dbReference type="InterPro" id="IPR021272">
    <property type="entry name" value="DUF2851"/>
</dbReference>
<keyword evidence="2" id="KW-1185">Reference proteome</keyword>
<dbReference type="Proteomes" id="UP000261284">
    <property type="component" value="Unassembled WGS sequence"/>
</dbReference>
<dbReference type="EMBL" id="QTJU01000006">
    <property type="protein sequence ID" value="RFM27215.1"/>
    <property type="molecule type" value="Genomic_DNA"/>
</dbReference>
<dbReference type="Pfam" id="PF11013">
    <property type="entry name" value="DUF2851"/>
    <property type="match status" value="1"/>
</dbReference>
<gene>
    <name evidence="1" type="ORF">DXN05_16620</name>
</gene>
<organism evidence="1 2">
    <name type="scientific">Deminuibacter soli</name>
    <dbReference type="NCBI Taxonomy" id="2291815"/>
    <lineage>
        <taxon>Bacteria</taxon>
        <taxon>Pseudomonadati</taxon>
        <taxon>Bacteroidota</taxon>
        <taxon>Chitinophagia</taxon>
        <taxon>Chitinophagales</taxon>
        <taxon>Chitinophagaceae</taxon>
        <taxon>Deminuibacter</taxon>
    </lineage>
</organism>
<sequence>MTERLLQFIWQYQYFSKQSLVTTDGEPLQLIHTGTLNTNQGPDFTNARLRIGSTLWAGNVELHVRASEWHQHAHSGDVHYDNVILHVVWEQDTIITDNNGEPLPALELQPRVSSIMLQQYIQLMESKDFVPCAAQLPVLSPLAWLSWKERLAAERLQRKAAVLAKMLQGAANHWEEVFWWLLARNFGMKVNGDCFEGMARSLPVNLLSRHKIQIHQVEALLLGQAGMLEEDFAEAYPKLLQREYRYLRKKYQLQPIRQTPSLLRMRPANFPAVRLAQLAMLIHQSVHLFAHIRDTPKLSDVQTLFNVTANDYWHYHYRLNEPAGNCAPKKLGNAMTGNLVINTVVPVLFAYGLSVHDEELKQRAIQWLAQVAPEQNNITTEWKRAGVTNYNALDSQALIELKNNYCDKRNCLQCPVGNQLLKNV</sequence>
<name>A0A3E1NH08_9BACT</name>
<accession>A0A3E1NH08</accession>
<dbReference type="AlphaFoldDB" id="A0A3E1NH08"/>
<reference evidence="1 2" key="1">
    <citation type="submission" date="2018-08" db="EMBL/GenBank/DDBJ databases">
        <title>Chitinophagaceae sp. K23C18032701, a novel bacterium isolated from forest soil.</title>
        <authorList>
            <person name="Wang C."/>
        </authorList>
    </citation>
    <scope>NUCLEOTIDE SEQUENCE [LARGE SCALE GENOMIC DNA]</scope>
    <source>
        <strain evidence="1 2">K23C18032701</strain>
    </source>
</reference>
<evidence type="ECO:0000313" key="1">
    <source>
        <dbReference type="EMBL" id="RFM27215.1"/>
    </source>
</evidence>
<evidence type="ECO:0000313" key="2">
    <source>
        <dbReference type="Proteomes" id="UP000261284"/>
    </source>
</evidence>
<dbReference type="OrthoDB" id="1005072at2"/>
<protein>
    <submittedName>
        <fullName evidence="1">DUF2851 family protein</fullName>
    </submittedName>
</protein>
<proteinExistence type="predicted"/>
<comment type="caution">
    <text evidence="1">The sequence shown here is derived from an EMBL/GenBank/DDBJ whole genome shotgun (WGS) entry which is preliminary data.</text>
</comment>